<feature type="non-terminal residue" evidence="1">
    <location>
        <position position="1"/>
    </location>
</feature>
<name>A0A382D6X1_9ZZZZ</name>
<gene>
    <name evidence="1" type="ORF">METZ01_LOCUS186648</name>
</gene>
<proteinExistence type="predicted"/>
<dbReference type="AlphaFoldDB" id="A0A382D6X1"/>
<evidence type="ECO:0008006" key="2">
    <source>
        <dbReference type="Google" id="ProtNLM"/>
    </source>
</evidence>
<reference evidence="1" key="1">
    <citation type="submission" date="2018-05" db="EMBL/GenBank/DDBJ databases">
        <authorList>
            <person name="Lanie J.A."/>
            <person name="Ng W.-L."/>
            <person name="Kazmierczak K.M."/>
            <person name="Andrzejewski T.M."/>
            <person name="Davidsen T.M."/>
            <person name="Wayne K.J."/>
            <person name="Tettelin H."/>
            <person name="Glass J.I."/>
            <person name="Rusch D."/>
            <person name="Podicherti R."/>
            <person name="Tsui H.-C.T."/>
            <person name="Winkler M.E."/>
        </authorList>
    </citation>
    <scope>NUCLEOTIDE SEQUENCE</scope>
</reference>
<dbReference type="EMBL" id="UINC01037785">
    <property type="protein sequence ID" value="SVB33794.1"/>
    <property type="molecule type" value="Genomic_DNA"/>
</dbReference>
<sequence length="512" mass="55838">RNPFLAASENPIAHGRCDQQDCTEIAGAVPDGAVELADEERQFTWLGPGHFGGLISGPYPDGKRTIWSNGRERLVKLDYETLEVLATLDLPGSESSTMADWEAGVAGLDDLEGDEAVLHAVDLATRFLTGLDGVYSLLDANHTLFLGCRTGAVAYAEVDPTDRCSPLVEVARWAKPAEVEGSFVGVNMTPDGRLVLSTDHGWLVSLARDFSDHVAVRLPGADKEAADHCARMEAERGNTGYGWVRTSMCCDETGGVYVSSVDHTHRVVWTGERFSLDEADGAWSARYRNETGRGSGTTPSLMGFEPDEDRFVVIGDGDEVVNITLFWRDRIPDDWEQLPGAPSRRIAGLGPAHMGDLTRAAIQTEQSITVSGYGAMTVNNEPGSLPDWLPARGARLLCFFLGHHERFTPYGLHKYEWDPSTQTLREAWVATDVSSPNSVPYVSQDADTVYTCGTRDGKWTIEALSWSTGESRGHWVMGDSRYNALGGGVHLDEDGRLVYGTIFGKARVLRAP</sequence>
<protein>
    <recommendedName>
        <fullName evidence="2">SMP-30/Gluconolactonase/LRE-like region domain-containing protein</fullName>
    </recommendedName>
</protein>
<evidence type="ECO:0000313" key="1">
    <source>
        <dbReference type="EMBL" id="SVB33794.1"/>
    </source>
</evidence>
<organism evidence="1">
    <name type="scientific">marine metagenome</name>
    <dbReference type="NCBI Taxonomy" id="408172"/>
    <lineage>
        <taxon>unclassified sequences</taxon>
        <taxon>metagenomes</taxon>
        <taxon>ecological metagenomes</taxon>
    </lineage>
</organism>
<dbReference type="SUPFAM" id="SSF82171">
    <property type="entry name" value="DPP6 N-terminal domain-like"/>
    <property type="match status" value="1"/>
</dbReference>
<accession>A0A382D6X1</accession>